<protein>
    <submittedName>
        <fullName evidence="2">Hemolysin expression modulating protein</fullName>
    </submittedName>
</protein>
<keyword evidence="1" id="KW-0472">Membrane</keyword>
<comment type="caution">
    <text evidence="2">The sequence shown here is derived from an EMBL/GenBank/DDBJ whole genome shotgun (WGS) entry which is preliminary data.</text>
</comment>
<dbReference type="AlphaFoldDB" id="A0A8S8XA88"/>
<gene>
    <name evidence="2" type="ORF">TMPK1_03670</name>
</gene>
<feature type="transmembrane region" description="Helical" evidence="1">
    <location>
        <begin position="170"/>
        <end position="189"/>
    </location>
</feature>
<dbReference type="RefSeq" id="WP_420241085.1">
    <property type="nucleotide sequence ID" value="NZ_BOPV01000001.1"/>
</dbReference>
<evidence type="ECO:0000256" key="1">
    <source>
        <dbReference type="SAM" id="Phobius"/>
    </source>
</evidence>
<feature type="transmembrane region" description="Helical" evidence="1">
    <location>
        <begin position="51"/>
        <end position="72"/>
    </location>
</feature>
<reference evidence="2" key="1">
    <citation type="submission" date="2021-02" db="EMBL/GenBank/DDBJ databases">
        <title>Genome sequence of Rhodospirillales sp. strain TMPK1 isolated from soil.</title>
        <authorList>
            <person name="Nakai R."/>
            <person name="Kusada H."/>
            <person name="Tamaki H."/>
        </authorList>
    </citation>
    <scope>NUCLEOTIDE SEQUENCE</scope>
    <source>
        <strain evidence="2">TMPK1</strain>
    </source>
</reference>
<feature type="transmembrane region" description="Helical" evidence="1">
    <location>
        <begin position="195"/>
        <end position="217"/>
    </location>
</feature>
<dbReference type="PIRSF" id="PIRSF038959">
    <property type="entry name" value="SdpI"/>
    <property type="match status" value="1"/>
</dbReference>
<dbReference type="GO" id="GO:0009636">
    <property type="term" value="P:response to toxic substance"/>
    <property type="evidence" value="ECO:0007669"/>
    <property type="project" value="TreeGrafter"/>
</dbReference>
<keyword evidence="1" id="KW-0812">Transmembrane</keyword>
<dbReference type="Proteomes" id="UP000681075">
    <property type="component" value="Unassembled WGS sequence"/>
</dbReference>
<dbReference type="Pfam" id="PF13630">
    <property type="entry name" value="SdpI"/>
    <property type="match status" value="1"/>
</dbReference>
<dbReference type="EMBL" id="BOPV01000001">
    <property type="protein sequence ID" value="GIL38130.1"/>
    <property type="molecule type" value="Genomic_DNA"/>
</dbReference>
<accession>A0A8S8XA88</accession>
<name>A0A8S8XA88_9PROT</name>
<dbReference type="PANTHER" id="PTHR37810:SF5">
    <property type="entry name" value="IMMUNITY PROTEIN SDPI"/>
    <property type="match status" value="1"/>
</dbReference>
<keyword evidence="1" id="KW-1133">Transmembrane helix</keyword>
<sequence>MIRRGLVASFACLIATLAIWFWAASHVDPTATVPVHWGPNGPDRFGSGAEAVRILALFPAILAGVALLMAVAPRIEPFRRNLQMGARLYLISWIGVDLLIVATTFVIARQMTLPVGDYSDLWVRGIVAGSFLLIVATADSMPKTRRNFLLGVRTRWTLTSDLSWEKTQRLAGRLLMLVGLWGVAAAFLFDLKHMIWMITVPLLVVVVICCVYSYFVWRADPIQGPNKTLGDIDHA</sequence>
<evidence type="ECO:0000313" key="2">
    <source>
        <dbReference type="EMBL" id="GIL38130.1"/>
    </source>
</evidence>
<keyword evidence="3" id="KW-1185">Reference proteome</keyword>
<organism evidence="2 3">
    <name type="scientific">Roseiterribacter gracilis</name>
    <dbReference type="NCBI Taxonomy" id="2812848"/>
    <lineage>
        <taxon>Bacteria</taxon>
        <taxon>Pseudomonadati</taxon>
        <taxon>Pseudomonadota</taxon>
        <taxon>Alphaproteobacteria</taxon>
        <taxon>Rhodospirillales</taxon>
        <taxon>Roseiterribacteraceae</taxon>
        <taxon>Roseiterribacter</taxon>
    </lineage>
</organism>
<dbReference type="InterPro" id="IPR026272">
    <property type="entry name" value="SdpI"/>
</dbReference>
<feature type="transmembrane region" description="Helical" evidence="1">
    <location>
        <begin position="121"/>
        <end position="138"/>
    </location>
</feature>
<dbReference type="PANTHER" id="PTHR37810">
    <property type="entry name" value="IMMUNITY PROTEIN SDPI"/>
    <property type="match status" value="1"/>
</dbReference>
<evidence type="ECO:0000313" key="3">
    <source>
        <dbReference type="Proteomes" id="UP000681075"/>
    </source>
</evidence>
<dbReference type="InterPro" id="IPR025962">
    <property type="entry name" value="SdpI/YhfL"/>
</dbReference>
<proteinExistence type="predicted"/>
<feature type="transmembrane region" description="Helical" evidence="1">
    <location>
        <begin position="88"/>
        <end position="109"/>
    </location>
</feature>